<dbReference type="OrthoDB" id="4897271at2759"/>
<feature type="region of interest" description="Disordered" evidence="1">
    <location>
        <begin position="17"/>
        <end position="56"/>
    </location>
</feature>
<feature type="compositionally biased region" description="Low complexity" evidence="1">
    <location>
        <begin position="24"/>
        <end position="37"/>
    </location>
</feature>
<gene>
    <name evidence="2" type="ORF">TARUN_693</name>
</gene>
<accession>A0A395NZQ3</accession>
<organism evidence="2 3">
    <name type="scientific">Trichoderma arundinaceum</name>
    <dbReference type="NCBI Taxonomy" id="490622"/>
    <lineage>
        <taxon>Eukaryota</taxon>
        <taxon>Fungi</taxon>
        <taxon>Dikarya</taxon>
        <taxon>Ascomycota</taxon>
        <taxon>Pezizomycotina</taxon>
        <taxon>Sordariomycetes</taxon>
        <taxon>Hypocreomycetidae</taxon>
        <taxon>Hypocreales</taxon>
        <taxon>Hypocreaceae</taxon>
        <taxon>Trichoderma</taxon>
    </lineage>
</organism>
<proteinExistence type="predicted"/>
<sequence>MFLDDLLYIRAHMSTGVNHPQIFSPSPSTANSAASTPDNRSLASEKKKKRSFFSGPRPVVKSANCGAGMRLPMNIA</sequence>
<comment type="caution">
    <text evidence="2">The sequence shown here is derived from an EMBL/GenBank/DDBJ whole genome shotgun (WGS) entry which is preliminary data.</text>
</comment>
<reference evidence="2 3" key="1">
    <citation type="journal article" date="2018" name="PLoS Pathog.">
        <title>Evolution of structural diversity of trichothecenes, a family of toxins produced by plant pathogenic and entomopathogenic fungi.</title>
        <authorList>
            <person name="Proctor R.H."/>
            <person name="McCormick S.P."/>
            <person name="Kim H.S."/>
            <person name="Cardoza R.E."/>
            <person name="Stanley A.M."/>
            <person name="Lindo L."/>
            <person name="Kelly A."/>
            <person name="Brown D.W."/>
            <person name="Lee T."/>
            <person name="Vaughan M.M."/>
            <person name="Alexander N.J."/>
            <person name="Busman M."/>
            <person name="Gutierrez S."/>
        </authorList>
    </citation>
    <scope>NUCLEOTIDE SEQUENCE [LARGE SCALE GENOMIC DNA]</scope>
    <source>
        <strain evidence="2 3">IBT 40837</strain>
    </source>
</reference>
<evidence type="ECO:0000313" key="3">
    <source>
        <dbReference type="Proteomes" id="UP000266272"/>
    </source>
</evidence>
<protein>
    <submittedName>
        <fullName evidence="2">Uncharacterized protein</fullName>
    </submittedName>
</protein>
<evidence type="ECO:0000313" key="2">
    <source>
        <dbReference type="EMBL" id="RFU81534.1"/>
    </source>
</evidence>
<dbReference type="Proteomes" id="UP000266272">
    <property type="component" value="Unassembled WGS sequence"/>
</dbReference>
<dbReference type="EMBL" id="PXOA01000044">
    <property type="protein sequence ID" value="RFU81534.1"/>
    <property type="molecule type" value="Genomic_DNA"/>
</dbReference>
<evidence type="ECO:0000256" key="1">
    <source>
        <dbReference type="SAM" id="MobiDB-lite"/>
    </source>
</evidence>
<dbReference type="AlphaFoldDB" id="A0A395NZQ3"/>
<name>A0A395NZQ3_TRIAR</name>
<keyword evidence="3" id="KW-1185">Reference proteome</keyword>